<name>A0A2L2TUX2_9HYPO</name>
<keyword evidence="3" id="KW-1185">Reference proteome</keyword>
<dbReference type="STRING" id="56646.A0A2L2TUX2"/>
<accession>A0A2L2TUX2</accession>
<dbReference type="AlphaFoldDB" id="A0A2L2TUX2"/>
<evidence type="ECO:0000313" key="2">
    <source>
        <dbReference type="EMBL" id="CEI64095.1"/>
    </source>
</evidence>
<evidence type="ECO:0000313" key="3">
    <source>
        <dbReference type="Proteomes" id="UP000245910"/>
    </source>
</evidence>
<proteinExistence type="predicted"/>
<dbReference type="Proteomes" id="UP000245910">
    <property type="component" value="Chromosome I"/>
</dbReference>
<feature type="region of interest" description="Disordered" evidence="1">
    <location>
        <begin position="22"/>
        <end position="99"/>
    </location>
</feature>
<feature type="compositionally biased region" description="Polar residues" evidence="1">
    <location>
        <begin position="55"/>
        <end position="67"/>
    </location>
</feature>
<protein>
    <submittedName>
        <fullName evidence="2">Uncharacterized protein</fullName>
    </submittedName>
</protein>
<reference evidence="3" key="1">
    <citation type="submission" date="2014-10" db="EMBL/GenBank/DDBJ databases">
        <authorList>
            <person name="King R."/>
        </authorList>
    </citation>
    <scope>NUCLEOTIDE SEQUENCE [LARGE SCALE GENOMIC DNA]</scope>
    <source>
        <strain evidence="3">A3/5</strain>
    </source>
</reference>
<feature type="compositionally biased region" description="Basic and acidic residues" evidence="1">
    <location>
        <begin position="68"/>
        <end position="84"/>
    </location>
</feature>
<dbReference type="EMBL" id="LN649229">
    <property type="protein sequence ID" value="CEI64095.1"/>
    <property type="molecule type" value="Genomic_DNA"/>
</dbReference>
<sequence>MPRTSHQIIVTDLVFNDTKFLEQKTNPKKKHQDHQPSTNGETDHDEDETPDNLESPPQQHTGCQKTAVTEKDTERKGEPDHTSQEDCNLLNRSNLELSPETPRTMFKKLIETGIFDGTGILKLTSDKDLQKGPIRDGENGILKNLQPVGSRAGQYGVSTTDPDKGLTLPLTTLPQSNIASFYQKHYGNNQNKSADTACLERHGEKTPLCIRDTAQVCYSDRANPVNMRDVHEASITQSPNPDLKLARDSAVDGRRESIYEALEGRHQYTPYIDHTDQRRPTLTNPDSDFADFGYLVHPTDIQSPKLVSTELPTLGDWQRYGESKLLQQSLAAKHSLHLTHGDAGIPGPNLMMFPMPSTEVYPTQDERGYTNAQVKQQRRNCGNETVREFFESIEGEVSLK</sequence>
<evidence type="ECO:0000256" key="1">
    <source>
        <dbReference type="SAM" id="MobiDB-lite"/>
    </source>
</evidence>
<organism evidence="2 3">
    <name type="scientific">Fusarium venenatum</name>
    <dbReference type="NCBI Taxonomy" id="56646"/>
    <lineage>
        <taxon>Eukaryota</taxon>
        <taxon>Fungi</taxon>
        <taxon>Dikarya</taxon>
        <taxon>Ascomycota</taxon>
        <taxon>Pezizomycotina</taxon>
        <taxon>Sordariomycetes</taxon>
        <taxon>Hypocreomycetidae</taxon>
        <taxon>Hypocreales</taxon>
        <taxon>Nectriaceae</taxon>
        <taxon>Fusarium</taxon>
    </lineage>
</organism>